<feature type="transmembrane region" description="Helical" evidence="1">
    <location>
        <begin position="153"/>
        <end position="172"/>
    </location>
</feature>
<dbReference type="InterPro" id="IPR021720">
    <property type="entry name" value="Malectin_dom"/>
</dbReference>
<dbReference type="PANTHER" id="PTHR34590:SF5">
    <property type="entry name" value="OS04G0586500 PROTEIN"/>
    <property type="match status" value="1"/>
</dbReference>
<dbReference type="OrthoDB" id="1856718at2759"/>
<keyword evidence="4" id="KW-1185">Reference proteome</keyword>
<proteinExistence type="predicted"/>
<dbReference type="InterPro" id="IPR045272">
    <property type="entry name" value="ANXUR1/2-like"/>
</dbReference>
<evidence type="ECO:0000256" key="1">
    <source>
        <dbReference type="SAM" id="Phobius"/>
    </source>
</evidence>
<dbReference type="PROSITE" id="PS50902">
    <property type="entry name" value="FLAVODOXIN_LIKE"/>
    <property type="match status" value="1"/>
</dbReference>
<gene>
    <name evidence="3" type="ORF">ZOSMA_58G00200</name>
</gene>
<keyword evidence="1" id="KW-1133">Transmembrane helix</keyword>
<sequence>MCRLNIVGKYVSPVNDSGLFRTWQVDPLYIYESGFGVEYSAPTSLLIKYQANLPEYIAPVDTGFTYVVRFYLCELLYTKPNRRVFDIYINNETAVIAADVISWTGMIVVVVVEAATVRSECRLIDWCHWWRLILEFLMMSVPEFNSVDQDTEWTIQMTSVAVFFGCIFFYVWRNSTSSSSSLGKSSDKGIDSSKPSIVKNVVAEEMNDGKKKVVIFFGTQTGTAEEFAKSLSEEAKARYANKADFKIVDLDDYASEDAEYEDKFKKESVVFFILAT</sequence>
<comment type="caution">
    <text evidence="3">The sequence shown here is derived from an EMBL/GenBank/DDBJ whole genome shotgun (WGS) entry which is preliminary data.</text>
</comment>
<dbReference type="InterPro" id="IPR029039">
    <property type="entry name" value="Flavoprotein-like_sf"/>
</dbReference>
<dbReference type="PANTHER" id="PTHR34590">
    <property type="entry name" value="OS03G0124300 PROTEIN-RELATED"/>
    <property type="match status" value="1"/>
</dbReference>
<dbReference type="GO" id="GO:0010181">
    <property type="term" value="F:FMN binding"/>
    <property type="evidence" value="ECO:0007669"/>
    <property type="project" value="InterPro"/>
</dbReference>
<dbReference type="InterPro" id="IPR008254">
    <property type="entry name" value="Flavodoxin/NO_synth"/>
</dbReference>
<keyword evidence="1" id="KW-0812">Transmembrane</keyword>
<feature type="transmembrane region" description="Helical" evidence="1">
    <location>
        <begin position="94"/>
        <end position="117"/>
    </location>
</feature>
<dbReference type="SUPFAM" id="SSF52218">
    <property type="entry name" value="Flavoproteins"/>
    <property type="match status" value="1"/>
</dbReference>
<accession>A0A0K9NX83</accession>
<name>A0A0K9NX83_ZOSMR</name>
<dbReference type="Proteomes" id="UP000036987">
    <property type="component" value="Unassembled WGS sequence"/>
</dbReference>
<feature type="non-terminal residue" evidence="3">
    <location>
        <position position="276"/>
    </location>
</feature>
<dbReference type="Gene3D" id="3.40.50.360">
    <property type="match status" value="1"/>
</dbReference>
<protein>
    <recommendedName>
        <fullName evidence="2">Flavodoxin-like domain-containing protein</fullName>
    </recommendedName>
</protein>
<keyword evidence="1" id="KW-0472">Membrane</keyword>
<feature type="domain" description="Flavodoxin-like" evidence="2">
    <location>
        <begin position="213"/>
        <end position="276"/>
    </location>
</feature>
<dbReference type="Pfam" id="PF11721">
    <property type="entry name" value="Malectin"/>
    <property type="match status" value="1"/>
</dbReference>
<dbReference type="Gene3D" id="2.60.120.430">
    <property type="entry name" value="Galactose-binding lectin"/>
    <property type="match status" value="1"/>
</dbReference>
<evidence type="ECO:0000313" key="4">
    <source>
        <dbReference type="Proteomes" id="UP000036987"/>
    </source>
</evidence>
<dbReference type="AlphaFoldDB" id="A0A0K9NX83"/>
<reference evidence="4" key="1">
    <citation type="journal article" date="2016" name="Nature">
        <title>The genome of the seagrass Zostera marina reveals angiosperm adaptation to the sea.</title>
        <authorList>
            <person name="Olsen J.L."/>
            <person name="Rouze P."/>
            <person name="Verhelst B."/>
            <person name="Lin Y.-C."/>
            <person name="Bayer T."/>
            <person name="Collen J."/>
            <person name="Dattolo E."/>
            <person name="De Paoli E."/>
            <person name="Dittami S."/>
            <person name="Maumus F."/>
            <person name="Michel G."/>
            <person name="Kersting A."/>
            <person name="Lauritano C."/>
            <person name="Lohaus R."/>
            <person name="Toepel M."/>
            <person name="Tonon T."/>
            <person name="Vanneste K."/>
            <person name="Amirebrahimi M."/>
            <person name="Brakel J."/>
            <person name="Bostroem C."/>
            <person name="Chovatia M."/>
            <person name="Grimwood J."/>
            <person name="Jenkins J.W."/>
            <person name="Jueterbock A."/>
            <person name="Mraz A."/>
            <person name="Stam W.T."/>
            <person name="Tice H."/>
            <person name="Bornberg-Bauer E."/>
            <person name="Green P.J."/>
            <person name="Pearson G.A."/>
            <person name="Procaccini G."/>
            <person name="Duarte C.M."/>
            <person name="Schmutz J."/>
            <person name="Reusch T.B.H."/>
            <person name="Van de Peer Y."/>
        </authorList>
    </citation>
    <scope>NUCLEOTIDE SEQUENCE [LARGE SCALE GENOMIC DNA]</scope>
    <source>
        <strain evidence="4">cv. Finnish</strain>
    </source>
</reference>
<evidence type="ECO:0000259" key="2">
    <source>
        <dbReference type="PROSITE" id="PS50902"/>
    </source>
</evidence>
<dbReference type="Pfam" id="PF00258">
    <property type="entry name" value="Flavodoxin_1"/>
    <property type="match status" value="1"/>
</dbReference>
<organism evidence="3 4">
    <name type="scientific">Zostera marina</name>
    <name type="common">Eelgrass</name>
    <dbReference type="NCBI Taxonomy" id="29655"/>
    <lineage>
        <taxon>Eukaryota</taxon>
        <taxon>Viridiplantae</taxon>
        <taxon>Streptophyta</taxon>
        <taxon>Embryophyta</taxon>
        <taxon>Tracheophyta</taxon>
        <taxon>Spermatophyta</taxon>
        <taxon>Magnoliopsida</taxon>
        <taxon>Liliopsida</taxon>
        <taxon>Zosteraceae</taxon>
        <taxon>Zostera</taxon>
    </lineage>
</organism>
<evidence type="ECO:0000313" key="3">
    <source>
        <dbReference type="EMBL" id="KMZ60565.1"/>
    </source>
</evidence>
<dbReference type="GO" id="GO:0004714">
    <property type="term" value="F:transmembrane receptor protein tyrosine kinase activity"/>
    <property type="evidence" value="ECO:0007669"/>
    <property type="project" value="InterPro"/>
</dbReference>
<dbReference type="EMBL" id="LFYR01001606">
    <property type="protein sequence ID" value="KMZ60565.1"/>
    <property type="molecule type" value="Genomic_DNA"/>
</dbReference>